<organism evidence="1 2">
    <name type="scientific">Cytospora leucostoma</name>
    <dbReference type="NCBI Taxonomy" id="1230097"/>
    <lineage>
        <taxon>Eukaryota</taxon>
        <taxon>Fungi</taxon>
        <taxon>Dikarya</taxon>
        <taxon>Ascomycota</taxon>
        <taxon>Pezizomycotina</taxon>
        <taxon>Sordariomycetes</taxon>
        <taxon>Sordariomycetidae</taxon>
        <taxon>Diaporthales</taxon>
        <taxon>Cytosporaceae</taxon>
        <taxon>Cytospora</taxon>
    </lineage>
</organism>
<protein>
    <submittedName>
        <fullName evidence="1">Uncharacterized protein</fullName>
    </submittedName>
</protein>
<dbReference type="InParanoid" id="A0A423VT18"/>
<dbReference type="Proteomes" id="UP000285146">
    <property type="component" value="Unassembled WGS sequence"/>
</dbReference>
<dbReference type="AlphaFoldDB" id="A0A423VT18"/>
<proteinExistence type="predicted"/>
<gene>
    <name evidence="1" type="ORF">VPNG_09333</name>
</gene>
<reference evidence="1 2" key="1">
    <citation type="submission" date="2015-09" db="EMBL/GenBank/DDBJ databases">
        <title>Host preference determinants of Valsa canker pathogens revealed by comparative genomics.</title>
        <authorList>
            <person name="Yin Z."/>
            <person name="Huang L."/>
        </authorList>
    </citation>
    <scope>NUCLEOTIDE SEQUENCE [LARGE SCALE GENOMIC DNA]</scope>
    <source>
        <strain evidence="1 2">SXYLt</strain>
    </source>
</reference>
<dbReference type="EMBL" id="LKEB01000077">
    <property type="protein sequence ID" value="ROV94128.1"/>
    <property type="molecule type" value="Genomic_DNA"/>
</dbReference>
<accession>A0A423VT18</accession>
<sequence length="75" mass="8546">MRAPFRRISPDNTLGFLTYLLAIVGNLQHSEEGTRDPIVFYRLIAMEVMKPCSLVDRLRQLALARYLAGRPRGSL</sequence>
<evidence type="ECO:0000313" key="1">
    <source>
        <dbReference type="EMBL" id="ROV94128.1"/>
    </source>
</evidence>
<comment type="caution">
    <text evidence="1">The sequence shown here is derived from an EMBL/GenBank/DDBJ whole genome shotgun (WGS) entry which is preliminary data.</text>
</comment>
<evidence type="ECO:0000313" key="2">
    <source>
        <dbReference type="Proteomes" id="UP000285146"/>
    </source>
</evidence>
<name>A0A423VT18_9PEZI</name>
<keyword evidence="2" id="KW-1185">Reference proteome</keyword>